<reference evidence="2" key="1">
    <citation type="submission" date="2016-07" db="EMBL/GenBank/DDBJ databases">
        <authorList>
            <person name="Vestergaard G."/>
            <person name="Garrett R.A."/>
        </authorList>
    </citation>
    <scope>NUCLEOTIDE SEQUENCE [LARGE SCALE GENOMIC DNA]</scope>
    <source>
        <strain evidence="2">ATV.v1</strain>
    </source>
</reference>
<evidence type="ECO:0000256" key="1">
    <source>
        <dbReference type="SAM" id="Phobius"/>
    </source>
</evidence>
<protein>
    <submittedName>
        <fullName evidence="2">Conserved archaeal membrane protein</fullName>
    </submittedName>
</protein>
<sequence length="545" mass="62173">MLRHRNCLCEKTFKLVRLTSSRQRVLSFGFLTISPSNSLMEPKKSFNFLVFVVALSYIFSLYQVLALTPEGIILYALLFLLNFVFAFVVNDTAIAIKYLFVLMAMRAINLIYSLPLDEDAIRMFAGYRLLHGVNPYLPMPTVFNHYDVPIGLRTLTEYGGFVERLIYPGLSVFAGVAEYALGYVIFNVVIYVTFILISYVFLRNKSTEALIFAVLWLLFGGVNLATLLLTVGILLRKYNGFFVGLAISYNQLYTLIAPFLVIYYLAEGKKEVLRQVAYALFGFLITNVPFMVWDFKLWFSAMLYSVSQPIVPIGFSISRETYMGFFPIPFKVYEYLFITMYIASIVIYAIMFKIVAKWAYVFPAISMIAYPRTLLGYITSWLPPAFFFFFTRTEGNVKVAKLKPLGTAVLIAIMIMPIFVPALTSTDVNTPFTFKVTKVYVGTYGNVYKMSINATVYSPTVKNITFVVIPDFYPFYNTYLWWSTVNVTVGQNYFNITPLAPSQEIGFNNATYTVVGVYGPYYYFVTLVLVSNGTMFSNFTYTPKE</sequence>
<feature type="transmembrane region" description="Helical" evidence="1">
    <location>
        <begin position="96"/>
        <end position="114"/>
    </location>
</feature>
<feature type="transmembrane region" description="Helical" evidence="1">
    <location>
        <begin position="402"/>
        <end position="423"/>
    </location>
</feature>
<keyword evidence="1" id="KW-1133">Transmembrane helix</keyword>
<feature type="transmembrane region" description="Helical" evidence="1">
    <location>
        <begin position="335"/>
        <end position="356"/>
    </location>
</feature>
<keyword evidence="1" id="KW-0472">Membrane</keyword>
<dbReference type="Proteomes" id="UP000225139">
    <property type="component" value="Segment"/>
</dbReference>
<evidence type="ECO:0000313" key="2">
    <source>
        <dbReference type="EMBL" id="AON96543.1"/>
    </source>
</evidence>
<organism evidence="2">
    <name type="scientific">Acidianus two-tailed phage variant 1</name>
    <dbReference type="NCBI Taxonomy" id="1898550"/>
    <lineage>
        <taxon>Viruses</taxon>
        <taxon>Viruses incertae sedis</taxon>
        <taxon>Bicaudaviridae</taxon>
        <taxon>Bicaudavirus</taxon>
        <taxon>Acidianus two-tailed virus</taxon>
    </lineage>
</organism>
<feature type="transmembrane region" description="Helical" evidence="1">
    <location>
        <begin position="180"/>
        <end position="202"/>
    </location>
</feature>
<name>A0A1C9EGC2_ATV</name>
<keyword evidence="1" id="KW-0812">Transmembrane</keyword>
<feature type="transmembrane region" description="Helical" evidence="1">
    <location>
        <begin position="209"/>
        <end position="235"/>
    </location>
</feature>
<feature type="transmembrane region" description="Helical" evidence="1">
    <location>
        <begin position="521"/>
        <end position="541"/>
    </location>
</feature>
<accession>A0A1C9EGC2</accession>
<feature type="transmembrane region" description="Helical" evidence="1">
    <location>
        <begin position="72"/>
        <end position="89"/>
    </location>
</feature>
<feature type="transmembrane region" description="Helical" evidence="1">
    <location>
        <begin position="368"/>
        <end position="390"/>
    </location>
</feature>
<feature type="transmembrane region" description="Helical" evidence="1">
    <location>
        <begin position="241"/>
        <end position="265"/>
    </location>
</feature>
<feature type="transmembrane region" description="Helical" evidence="1">
    <location>
        <begin position="272"/>
        <end position="291"/>
    </location>
</feature>
<feature type="transmembrane region" description="Helical" evidence="1">
    <location>
        <begin position="46"/>
        <end position="66"/>
    </location>
</feature>
<dbReference type="EMBL" id="KX607102">
    <property type="protein sequence ID" value="AON96543.1"/>
    <property type="molecule type" value="Genomic_DNA"/>
</dbReference>
<proteinExistence type="predicted"/>